<evidence type="ECO:0000256" key="6">
    <source>
        <dbReference type="SAM" id="Phobius"/>
    </source>
</evidence>
<dbReference type="PANTHER" id="PTHR10217">
    <property type="entry name" value="VOLTAGE AND LIGAND GATED POTASSIUM CHANNEL"/>
    <property type="match status" value="1"/>
</dbReference>
<feature type="transmembrane region" description="Helical" evidence="6">
    <location>
        <begin position="85"/>
        <end position="105"/>
    </location>
</feature>
<evidence type="ECO:0000313" key="8">
    <source>
        <dbReference type="EMBL" id="CAD9381278.1"/>
    </source>
</evidence>
<dbReference type="AlphaFoldDB" id="A0A7S2AYC7"/>
<dbReference type="InterPro" id="IPR014710">
    <property type="entry name" value="RmlC-like_jellyroll"/>
</dbReference>
<protein>
    <recommendedName>
        <fullName evidence="7">Ion transport domain-containing protein</fullName>
    </recommendedName>
</protein>
<evidence type="ECO:0000256" key="4">
    <source>
        <dbReference type="ARBA" id="ARBA00023136"/>
    </source>
</evidence>
<feature type="transmembrane region" description="Helical" evidence="6">
    <location>
        <begin position="117"/>
        <end position="138"/>
    </location>
</feature>
<dbReference type="PANTHER" id="PTHR10217:SF435">
    <property type="entry name" value="POTASSIUM VOLTAGE-GATED CHANNEL PROTEIN EAG"/>
    <property type="match status" value="1"/>
</dbReference>
<feature type="compositionally biased region" description="Basic and acidic residues" evidence="5">
    <location>
        <begin position="625"/>
        <end position="641"/>
    </location>
</feature>
<dbReference type="InterPro" id="IPR018490">
    <property type="entry name" value="cNMP-bd_dom_sf"/>
</dbReference>
<feature type="transmembrane region" description="Helical" evidence="6">
    <location>
        <begin position="243"/>
        <end position="264"/>
    </location>
</feature>
<feature type="transmembrane region" description="Helical" evidence="6">
    <location>
        <begin position="346"/>
        <end position="370"/>
    </location>
</feature>
<dbReference type="InterPro" id="IPR003938">
    <property type="entry name" value="K_chnl_volt-dep_EAG/ELK/ERG"/>
</dbReference>
<proteinExistence type="predicted"/>
<dbReference type="Gene3D" id="2.60.120.10">
    <property type="entry name" value="Jelly Rolls"/>
    <property type="match status" value="1"/>
</dbReference>
<dbReference type="PRINTS" id="PR01463">
    <property type="entry name" value="EAGCHANLFMLY"/>
</dbReference>
<comment type="subcellular location">
    <subcellularLocation>
        <location evidence="1">Membrane</location>
        <topology evidence="1">Multi-pass membrane protein</topology>
    </subcellularLocation>
</comment>
<dbReference type="SUPFAM" id="SSF51206">
    <property type="entry name" value="cAMP-binding domain-like"/>
    <property type="match status" value="1"/>
</dbReference>
<sequence>MQIHNTESEHDAGCSQRSNQLRSQRSMLMAYHEVQESQKKISQEERQAQIKEQAEVYRKRLKKVPWYTEIFKYGRTPFKHDDSWIGWYDIMTLVLLIYVAVVAPFQVAFVPHPTFDVFFIFDRCVDVFFLFDLFFNFMRPIQAGNPARNLRTIRRAYTKPIGASFLPSQFGWDFISTVPYDLISPMIEKNLESWRGKNGLGHLKVIRMIRLMRLIRIAKIIRRNTFFEFYEDKLTVNYASLEMAKLTIVLVGTCHWMACIWAMVPMNLATKYDCTEEPAEYNCDRIDDDGLMDGEIYSWVTALAASKGRSYSHNFDVYLASLHFAVMTLTTVGYGDVSPQTPAEYVVCIALMLFSGIMWAYILGSLTAILSSMDPHGTYFKQTMDDVNYMLKQQNVDSQTACQVRRYWRKTQSVNRLKEYKDLVCMMSPKLQGELEHQIGQHLFDSIPCIQITGMSFVMELCQMTTLCKLLYPPGEQILHRPELHGGFEFVPVGRCLCVVMNPGLVGYGGRVAGAGCQRNYWGEDFLLDNPHLRNEVPACALSFVEIQFIPIEAIDTLLEEPRFHQESITLRSFKVTMATKRGLVAFANLYKKAVVDIIKHDAKNAKLPSVFSLQIETTKSDAASKWRKVEASKSPDKESMSRPSAIDGPASGRTKSERGRRNTKMALMGMGGKGVERSQSPPKLLSPTPDTDKPIHPVGEAASGEMAALTKGIEAITRQLGAMSAWQQEANKKLDLLMGQSSGTPLSTKRGLPPLGAGMMGSSSLQASVGLGLHSAEEPQAKGSPAGAPGRAMSKSTGDLSHFSGLRRSSSRDKEYKMVAGAVAESKTPL</sequence>
<evidence type="ECO:0000256" key="2">
    <source>
        <dbReference type="ARBA" id="ARBA00022692"/>
    </source>
</evidence>
<evidence type="ECO:0000259" key="7">
    <source>
        <dbReference type="Pfam" id="PF00520"/>
    </source>
</evidence>
<keyword evidence="4 6" id="KW-0472">Membrane</keyword>
<keyword evidence="2 6" id="KW-0812">Transmembrane</keyword>
<dbReference type="InterPro" id="IPR050818">
    <property type="entry name" value="KCNH_animal-type"/>
</dbReference>
<organism evidence="8">
    <name type="scientific">Florenciella parvula</name>
    <dbReference type="NCBI Taxonomy" id="236787"/>
    <lineage>
        <taxon>Eukaryota</taxon>
        <taxon>Sar</taxon>
        <taxon>Stramenopiles</taxon>
        <taxon>Ochrophyta</taxon>
        <taxon>Dictyochophyceae</taxon>
        <taxon>Florenciellales</taxon>
        <taxon>Florenciella</taxon>
    </lineage>
</organism>
<keyword evidence="3 6" id="KW-1133">Transmembrane helix</keyword>
<dbReference type="EMBL" id="HBGT01001115">
    <property type="protein sequence ID" value="CAD9381278.1"/>
    <property type="molecule type" value="Transcribed_RNA"/>
</dbReference>
<feature type="domain" description="Ion transport" evidence="7">
    <location>
        <begin position="87"/>
        <end position="373"/>
    </location>
</feature>
<evidence type="ECO:0000256" key="3">
    <source>
        <dbReference type="ARBA" id="ARBA00022989"/>
    </source>
</evidence>
<feature type="region of interest" description="Disordered" evidence="5">
    <location>
        <begin position="625"/>
        <end position="693"/>
    </location>
</feature>
<gene>
    <name evidence="8" type="ORF">FPAR1323_LOCUS590</name>
</gene>
<evidence type="ECO:0000256" key="1">
    <source>
        <dbReference type="ARBA" id="ARBA00004141"/>
    </source>
</evidence>
<dbReference type="GO" id="GO:0042391">
    <property type="term" value="P:regulation of membrane potential"/>
    <property type="evidence" value="ECO:0007669"/>
    <property type="project" value="TreeGrafter"/>
</dbReference>
<dbReference type="GO" id="GO:0005249">
    <property type="term" value="F:voltage-gated potassium channel activity"/>
    <property type="evidence" value="ECO:0007669"/>
    <property type="project" value="InterPro"/>
</dbReference>
<reference evidence="8" key="1">
    <citation type="submission" date="2021-01" db="EMBL/GenBank/DDBJ databases">
        <authorList>
            <person name="Corre E."/>
            <person name="Pelletier E."/>
            <person name="Niang G."/>
            <person name="Scheremetjew M."/>
            <person name="Finn R."/>
            <person name="Kale V."/>
            <person name="Holt S."/>
            <person name="Cochrane G."/>
            <person name="Meng A."/>
            <person name="Brown T."/>
            <person name="Cohen L."/>
        </authorList>
    </citation>
    <scope>NUCLEOTIDE SEQUENCE</scope>
    <source>
        <strain evidence="8">RCC1693</strain>
    </source>
</reference>
<dbReference type="InterPro" id="IPR005821">
    <property type="entry name" value="Ion_trans_dom"/>
</dbReference>
<evidence type="ECO:0000256" key="5">
    <source>
        <dbReference type="SAM" id="MobiDB-lite"/>
    </source>
</evidence>
<dbReference type="Gene3D" id="1.10.287.70">
    <property type="match status" value="1"/>
</dbReference>
<feature type="region of interest" description="Disordered" evidence="5">
    <location>
        <begin position="776"/>
        <end position="831"/>
    </location>
</feature>
<dbReference type="Pfam" id="PF00520">
    <property type="entry name" value="Ion_trans"/>
    <property type="match status" value="1"/>
</dbReference>
<accession>A0A7S2AYC7</accession>
<dbReference type="GO" id="GO:0005886">
    <property type="term" value="C:plasma membrane"/>
    <property type="evidence" value="ECO:0007669"/>
    <property type="project" value="TreeGrafter"/>
</dbReference>
<name>A0A7S2AYC7_9STRA</name>
<feature type="transmembrane region" description="Helical" evidence="6">
    <location>
        <begin position="317"/>
        <end position="334"/>
    </location>
</feature>
<dbReference type="SUPFAM" id="SSF81324">
    <property type="entry name" value="Voltage-gated potassium channels"/>
    <property type="match status" value="1"/>
</dbReference>